<evidence type="ECO:0000313" key="1">
    <source>
        <dbReference type="EMBL" id="MFF5288828.1"/>
    </source>
</evidence>
<gene>
    <name evidence="1" type="ORF">ACFY35_05280</name>
</gene>
<protein>
    <submittedName>
        <fullName evidence="1">Uncharacterized protein</fullName>
    </submittedName>
</protein>
<sequence length="295" mass="31914">MLVTELALVAESARVSASQLNRVAAALQKQAIRDFEPIWEIKATVDAFTTLDDVPIGYWPIIVQDDIGQPGASGVHLDQNGQPFALVEYSEAWSLTASHEALEMLADPFGNRLIAGDSPQPGQGRVEFLVEVADPTEAAEFGYTVNGMLVSDFLTPNFYDPQAAPGVRYTFGGHLDGPRKIARGGYMSWHDPSSDHWWQQLWFNGDPEFRDLGRLTNRVGSLREAVDAATGSLPRLVQSVPASTTFASVLQASPAVKTATTSRADALRAQIEQLRAGTAPAAEWVDPGDAPGVRR</sequence>
<reference evidence="1 2" key="1">
    <citation type="submission" date="2024-10" db="EMBL/GenBank/DDBJ databases">
        <title>The Natural Products Discovery Center: Release of the First 8490 Sequenced Strains for Exploring Actinobacteria Biosynthetic Diversity.</title>
        <authorList>
            <person name="Kalkreuter E."/>
            <person name="Kautsar S.A."/>
            <person name="Yang D."/>
            <person name="Bader C.D."/>
            <person name="Teijaro C.N."/>
            <person name="Fluegel L."/>
            <person name="Davis C.M."/>
            <person name="Simpson J.R."/>
            <person name="Lauterbach L."/>
            <person name="Steele A.D."/>
            <person name="Gui C."/>
            <person name="Meng S."/>
            <person name="Li G."/>
            <person name="Viehrig K."/>
            <person name="Ye F."/>
            <person name="Su P."/>
            <person name="Kiefer A.F."/>
            <person name="Nichols A."/>
            <person name="Cepeda A.J."/>
            <person name="Yan W."/>
            <person name="Fan B."/>
            <person name="Jiang Y."/>
            <person name="Adhikari A."/>
            <person name="Zheng C.-J."/>
            <person name="Schuster L."/>
            <person name="Cowan T.M."/>
            <person name="Smanski M.J."/>
            <person name="Chevrette M.G."/>
            <person name="De Carvalho L.P.S."/>
            <person name="Shen B."/>
        </authorList>
    </citation>
    <scope>NUCLEOTIDE SEQUENCE [LARGE SCALE GENOMIC DNA]</scope>
    <source>
        <strain evidence="1 2">NPDC000087</strain>
    </source>
</reference>
<proteinExistence type="predicted"/>
<dbReference type="Proteomes" id="UP001602245">
    <property type="component" value="Unassembled WGS sequence"/>
</dbReference>
<evidence type="ECO:0000313" key="2">
    <source>
        <dbReference type="Proteomes" id="UP001602245"/>
    </source>
</evidence>
<dbReference type="EMBL" id="JBIAZU010000001">
    <property type="protein sequence ID" value="MFF5288828.1"/>
    <property type="molecule type" value="Genomic_DNA"/>
</dbReference>
<dbReference type="RefSeq" id="WP_063713510.1">
    <property type="nucleotide sequence ID" value="NZ_JBIAZU010000001.1"/>
</dbReference>
<organism evidence="1 2">
    <name type="scientific">Paractinoplanes globisporus</name>
    <dbReference type="NCBI Taxonomy" id="113565"/>
    <lineage>
        <taxon>Bacteria</taxon>
        <taxon>Bacillati</taxon>
        <taxon>Actinomycetota</taxon>
        <taxon>Actinomycetes</taxon>
        <taxon>Micromonosporales</taxon>
        <taxon>Micromonosporaceae</taxon>
        <taxon>Paractinoplanes</taxon>
    </lineage>
</organism>
<accession>A0ABW6W6S9</accession>
<name>A0ABW6W6S9_9ACTN</name>
<comment type="caution">
    <text evidence="1">The sequence shown here is derived from an EMBL/GenBank/DDBJ whole genome shotgun (WGS) entry which is preliminary data.</text>
</comment>
<keyword evidence="2" id="KW-1185">Reference proteome</keyword>